<evidence type="ECO:0000313" key="6">
    <source>
        <dbReference type="EMBL" id="KXA15223.1"/>
    </source>
</evidence>
<dbReference type="InterPro" id="IPR058240">
    <property type="entry name" value="rSAM_sf"/>
</dbReference>
<dbReference type="SFLD" id="SFLDS00029">
    <property type="entry name" value="Radical_SAM"/>
    <property type="match status" value="1"/>
</dbReference>
<dbReference type="AlphaFoldDB" id="A0A133NG32"/>
<proteinExistence type="predicted"/>
<gene>
    <name evidence="6" type="ORF">HMPREF3221_02168</name>
</gene>
<dbReference type="SFLD" id="SFLDG01065">
    <property type="entry name" value="anaerobic_coproporphyrinogen-I"/>
    <property type="match status" value="1"/>
</dbReference>
<evidence type="ECO:0000256" key="2">
    <source>
        <dbReference type="ARBA" id="ARBA00022723"/>
    </source>
</evidence>
<organism evidence="6 7">
    <name type="scientific">Fusobacterium nucleatum</name>
    <dbReference type="NCBI Taxonomy" id="851"/>
    <lineage>
        <taxon>Bacteria</taxon>
        <taxon>Fusobacteriati</taxon>
        <taxon>Fusobacteriota</taxon>
        <taxon>Fusobacteriia</taxon>
        <taxon>Fusobacteriales</taxon>
        <taxon>Fusobacteriaceae</taxon>
        <taxon>Fusobacterium</taxon>
    </lineage>
</organism>
<dbReference type="PANTHER" id="PTHR13932:SF5">
    <property type="entry name" value="RADICAL S-ADENOSYL METHIONINE DOMAIN-CONTAINING PROTEIN 1, MITOCHONDRIAL"/>
    <property type="match status" value="1"/>
</dbReference>
<protein>
    <submittedName>
        <fullName evidence="6">Radical SAM domain protein</fullName>
    </submittedName>
</protein>
<accession>A0A133NG32</accession>
<evidence type="ECO:0000259" key="5">
    <source>
        <dbReference type="PROSITE" id="PS51918"/>
    </source>
</evidence>
<dbReference type="STRING" id="1408287.GCA_000493815_00039"/>
<dbReference type="InterPro" id="IPR034505">
    <property type="entry name" value="Coproporphyrinogen-III_oxidase"/>
</dbReference>
<dbReference type="SMART" id="SM00729">
    <property type="entry name" value="Elp3"/>
    <property type="match status" value="1"/>
</dbReference>
<dbReference type="PATRIC" id="fig|851.8.peg.2187"/>
<keyword evidence="3" id="KW-0408">Iron</keyword>
<reference evidence="7" key="1">
    <citation type="submission" date="2016-01" db="EMBL/GenBank/DDBJ databases">
        <authorList>
            <person name="Mitreva M."/>
            <person name="Pepin K.H."/>
            <person name="Mihindukulasuriya K.A."/>
            <person name="Fulton R."/>
            <person name="Fronick C."/>
            <person name="O'Laughlin M."/>
            <person name="Miner T."/>
            <person name="Herter B."/>
            <person name="Rosa B.A."/>
            <person name="Cordes M."/>
            <person name="Tomlinson C."/>
            <person name="Wollam A."/>
            <person name="Palsikar V.B."/>
            <person name="Mardis E.R."/>
            <person name="Wilson R.K."/>
        </authorList>
    </citation>
    <scope>NUCLEOTIDE SEQUENCE [LARGE SCALE GENOMIC DNA]</scope>
    <source>
        <strain evidence="7">MJR7757B</strain>
    </source>
</reference>
<keyword evidence="4" id="KW-0411">Iron-sulfur</keyword>
<name>A0A133NG32_FUSNU</name>
<dbReference type="Gene3D" id="3.20.20.70">
    <property type="entry name" value="Aldolase class I"/>
    <property type="match status" value="1"/>
</dbReference>
<keyword evidence="1" id="KW-0949">S-adenosyl-L-methionine</keyword>
<dbReference type="SUPFAM" id="SSF102114">
    <property type="entry name" value="Radical SAM enzymes"/>
    <property type="match status" value="1"/>
</dbReference>
<dbReference type="eggNOG" id="COG0635">
    <property type="taxonomic scope" value="Bacteria"/>
</dbReference>
<evidence type="ECO:0000313" key="7">
    <source>
        <dbReference type="Proteomes" id="UP000070401"/>
    </source>
</evidence>
<keyword evidence="7" id="KW-1185">Reference proteome</keyword>
<dbReference type="InterPro" id="IPR007197">
    <property type="entry name" value="rSAM"/>
</dbReference>
<evidence type="ECO:0000256" key="4">
    <source>
        <dbReference type="ARBA" id="ARBA00023014"/>
    </source>
</evidence>
<evidence type="ECO:0000256" key="3">
    <source>
        <dbReference type="ARBA" id="ARBA00023004"/>
    </source>
</evidence>
<dbReference type="SFLD" id="SFLDG01082">
    <property type="entry name" value="B12-binding_domain_containing"/>
    <property type="match status" value="1"/>
</dbReference>
<dbReference type="PROSITE" id="PS51918">
    <property type="entry name" value="RADICAL_SAM"/>
    <property type="match status" value="1"/>
</dbReference>
<sequence>MLSNELFFNSIKKYRKGYAMFKIRYKSHHDVGNIISKFTENLKASKNDFLDLLNTENKNKQLGIYFHTPYCDKICSFCNMNRKQLYNDLEEYTKYLCEEIKKYGAYKFCKTSEIDVVFFGGGTPTIFKKEQLERILKTLNENFKFAKDYEMTFETTLHNLSFEKLKVMEENGVNRISVGIQTFSNRGRKLLNRTYDKDYVVERLKEIKKRFSGLVCIDIIYNYANQTNEEVLQDADLLAEVGADSASFYSLMIHDGSDISKEREKDKSVYIYNLERDEELHNLFYSRCIEKGYKLLELTKITNGRDSYKYIRNNNGLKNLLPIGIGAGGHIQDIGAYNMNQQMSFYSKTTEIGHNLSMISGLMQFDKFDLEVIKKYCNEESYKIIYKKLKEFEKEGYIKIENNFAIYQLKGIFWGNSLVADIIEEIGRSL</sequence>
<dbReference type="GO" id="GO:0006779">
    <property type="term" value="P:porphyrin-containing compound biosynthetic process"/>
    <property type="evidence" value="ECO:0007669"/>
    <property type="project" value="TreeGrafter"/>
</dbReference>
<keyword evidence="2" id="KW-0479">Metal-binding</keyword>
<dbReference type="Pfam" id="PF04055">
    <property type="entry name" value="Radical_SAM"/>
    <property type="match status" value="1"/>
</dbReference>
<dbReference type="EMBL" id="LRPY01000236">
    <property type="protein sequence ID" value="KXA15223.1"/>
    <property type="molecule type" value="Genomic_DNA"/>
</dbReference>
<dbReference type="GO" id="GO:0051539">
    <property type="term" value="F:4 iron, 4 sulfur cluster binding"/>
    <property type="evidence" value="ECO:0007669"/>
    <property type="project" value="TreeGrafter"/>
</dbReference>
<dbReference type="Proteomes" id="UP000070401">
    <property type="component" value="Unassembled WGS sequence"/>
</dbReference>
<dbReference type="PANTHER" id="PTHR13932">
    <property type="entry name" value="COPROPORPHYRINIGEN III OXIDASE"/>
    <property type="match status" value="1"/>
</dbReference>
<dbReference type="InterPro" id="IPR013785">
    <property type="entry name" value="Aldolase_TIM"/>
</dbReference>
<dbReference type="GO" id="GO:0046872">
    <property type="term" value="F:metal ion binding"/>
    <property type="evidence" value="ECO:0007669"/>
    <property type="project" value="UniProtKB-KW"/>
</dbReference>
<dbReference type="CDD" id="cd01335">
    <property type="entry name" value="Radical_SAM"/>
    <property type="match status" value="1"/>
</dbReference>
<dbReference type="GO" id="GO:0005737">
    <property type="term" value="C:cytoplasm"/>
    <property type="evidence" value="ECO:0007669"/>
    <property type="project" value="TreeGrafter"/>
</dbReference>
<evidence type="ECO:0000256" key="1">
    <source>
        <dbReference type="ARBA" id="ARBA00022691"/>
    </source>
</evidence>
<feature type="domain" description="Radical SAM core" evidence="5">
    <location>
        <begin position="56"/>
        <end position="290"/>
    </location>
</feature>
<comment type="caution">
    <text evidence="6">The sequence shown here is derived from an EMBL/GenBank/DDBJ whole genome shotgun (WGS) entry which is preliminary data.</text>
</comment>
<dbReference type="InterPro" id="IPR006638">
    <property type="entry name" value="Elp3/MiaA/NifB-like_rSAM"/>
</dbReference>
<dbReference type="GO" id="GO:0003824">
    <property type="term" value="F:catalytic activity"/>
    <property type="evidence" value="ECO:0007669"/>
    <property type="project" value="InterPro"/>
</dbReference>